<evidence type="ECO:0000313" key="2">
    <source>
        <dbReference type="EMBL" id="KAK7284060.1"/>
    </source>
</evidence>
<name>A0AAN9P2Q6_CROPI</name>
<keyword evidence="3" id="KW-1185">Reference proteome</keyword>
<evidence type="ECO:0000313" key="3">
    <source>
        <dbReference type="Proteomes" id="UP001372338"/>
    </source>
</evidence>
<evidence type="ECO:0000256" key="1">
    <source>
        <dbReference type="SAM" id="Phobius"/>
    </source>
</evidence>
<keyword evidence="1" id="KW-1133">Transmembrane helix</keyword>
<proteinExistence type="predicted"/>
<keyword evidence="1" id="KW-0812">Transmembrane</keyword>
<comment type="caution">
    <text evidence="2">The sequence shown here is derived from an EMBL/GenBank/DDBJ whole genome shotgun (WGS) entry which is preliminary data.</text>
</comment>
<organism evidence="2 3">
    <name type="scientific">Crotalaria pallida</name>
    <name type="common">Smooth rattlebox</name>
    <name type="synonym">Crotalaria striata</name>
    <dbReference type="NCBI Taxonomy" id="3830"/>
    <lineage>
        <taxon>Eukaryota</taxon>
        <taxon>Viridiplantae</taxon>
        <taxon>Streptophyta</taxon>
        <taxon>Embryophyta</taxon>
        <taxon>Tracheophyta</taxon>
        <taxon>Spermatophyta</taxon>
        <taxon>Magnoliopsida</taxon>
        <taxon>eudicotyledons</taxon>
        <taxon>Gunneridae</taxon>
        <taxon>Pentapetalae</taxon>
        <taxon>rosids</taxon>
        <taxon>fabids</taxon>
        <taxon>Fabales</taxon>
        <taxon>Fabaceae</taxon>
        <taxon>Papilionoideae</taxon>
        <taxon>50 kb inversion clade</taxon>
        <taxon>genistoids sensu lato</taxon>
        <taxon>core genistoids</taxon>
        <taxon>Crotalarieae</taxon>
        <taxon>Crotalaria</taxon>
    </lineage>
</organism>
<sequence length="101" mass="11969">MIYHGNASGDFLYSMKYFALFAPFCCMHLLFTHFFMINSPTQFSRDKTRSREVEINMIIDKIYFGCLSIFAHPSRWHFNVNGRVQKKLYVCVQRCIIVITI</sequence>
<accession>A0AAN9P2Q6</accession>
<reference evidence="2 3" key="1">
    <citation type="submission" date="2024-01" db="EMBL/GenBank/DDBJ databases">
        <title>The genomes of 5 underutilized Papilionoideae crops provide insights into root nodulation and disease resistanc.</title>
        <authorList>
            <person name="Yuan L."/>
        </authorList>
    </citation>
    <scope>NUCLEOTIDE SEQUENCE [LARGE SCALE GENOMIC DNA]</scope>
    <source>
        <strain evidence="2">ZHUSHIDOU_FW_LH</strain>
        <tissue evidence="2">Leaf</tissue>
    </source>
</reference>
<dbReference type="EMBL" id="JAYWIO010000002">
    <property type="protein sequence ID" value="KAK7284060.1"/>
    <property type="molecule type" value="Genomic_DNA"/>
</dbReference>
<dbReference type="Proteomes" id="UP001372338">
    <property type="component" value="Unassembled WGS sequence"/>
</dbReference>
<dbReference type="AlphaFoldDB" id="A0AAN9P2Q6"/>
<feature type="transmembrane region" description="Helical" evidence="1">
    <location>
        <begin position="17"/>
        <end position="37"/>
    </location>
</feature>
<keyword evidence="1" id="KW-0472">Membrane</keyword>
<gene>
    <name evidence="2" type="ORF">RIF29_13811</name>
</gene>
<protein>
    <submittedName>
        <fullName evidence="2">Uncharacterized protein</fullName>
    </submittedName>
</protein>